<dbReference type="AlphaFoldDB" id="A0A2P2BQI8"/>
<organism evidence="2 3">
    <name type="scientific">Romboutsia hominis</name>
    <dbReference type="NCBI Taxonomy" id="1507512"/>
    <lineage>
        <taxon>Bacteria</taxon>
        <taxon>Bacillati</taxon>
        <taxon>Bacillota</taxon>
        <taxon>Clostridia</taxon>
        <taxon>Peptostreptococcales</taxon>
        <taxon>Peptostreptococcaceae</taxon>
        <taxon>Romboutsia</taxon>
    </lineage>
</organism>
<dbReference type="RefSeq" id="WP_166505229.1">
    <property type="nucleotide sequence ID" value="NZ_LN650648.1"/>
</dbReference>
<reference evidence="2 3" key="1">
    <citation type="submission" date="2014-09" db="EMBL/GenBank/DDBJ databases">
        <authorList>
            <person name="Hornung B.V."/>
        </authorList>
    </citation>
    <scope>NUCLEOTIDE SEQUENCE [LARGE SCALE GENOMIC DNA]</scope>
    <source>
        <strain evidence="2 3">FRIFI</strain>
    </source>
</reference>
<feature type="transmembrane region" description="Helical" evidence="1">
    <location>
        <begin position="12"/>
        <end position="30"/>
    </location>
</feature>
<keyword evidence="3" id="KW-1185">Reference proteome</keyword>
<feature type="transmembrane region" description="Helical" evidence="1">
    <location>
        <begin position="245"/>
        <end position="268"/>
    </location>
</feature>
<dbReference type="EMBL" id="LN650648">
    <property type="protein sequence ID" value="CEI72605.1"/>
    <property type="molecule type" value="Genomic_DNA"/>
</dbReference>
<accession>A0A2P2BQI8</accession>
<gene>
    <name evidence="2" type="ORF">FRIFI_1065</name>
</gene>
<evidence type="ECO:0000256" key="1">
    <source>
        <dbReference type="SAM" id="Phobius"/>
    </source>
</evidence>
<keyword evidence="1" id="KW-0812">Transmembrane</keyword>
<name>A0A2P2BQI8_9FIRM</name>
<keyword evidence="1" id="KW-1133">Transmembrane helix</keyword>
<evidence type="ECO:0000313" key="3">
    <source>
        <dbReference type="Proteomes" id="UP000245695"/>
    </source>
</evidence>
<feature type="transmembrane region" description="Helical" evidence="1">
    <location>
        <begin position="179"/>
        <end position="200"/>
    </location>
</feature>
<keyword evidence="1" id="KW-0472">Membrane</keyword>
<proteinExistence type="predicted"/>
<dbReference type="Proteomes" id="UP000245695">
    <property type="component" value="Chromosome 1"/>
</dbReference>
<feature type="transmembrane region" description="Helical" evidence="1">
    <location>
        <begin position="36"/>
        <end position="56"/>
    </location>
</feature>
<protein>
    <submittedName>
        <fullName evidence="2">Uncharacterized protein</fullName>
    </submittedName>
</protein>
<evidence type="ECO:0000313" key="2">
    <source>
        <dbReference type="EMBL" id="CEI72605.1"/>
    </source>
</evidence>
<feature type="transmembrane region" description="Helical" evidence="1">
    <location>
        <begin position="212"/>
        <end position="229"/>
    </location>
</feature>
<sequence length="275" mass="31309">MIEILITSLENLFAVLGTFIVFGLIFNVIQTINERLIVSTFGFKGLVVTGYIGTVVHELSHMIMAKIFNHKIVDFKLFRPKKALLDGVFGYVKHSYKSNSLYQRVGDFFIGIAPMIFGTALIWLIMMVLTPNTYNELINNINVIEYLNSLNNIDINSIINILLIQTKVIIDSMFLTKDIFSISHIIMLILVYFISTHITLSKKDIQGSLNGLVICYIISIILTIISTIFKNESIFLLDLIIKFNIYTISFLMIGLIFSLVTLVITFTLNRILNNY</sequence>
<feature type="transmembrane region" description="Helical" evidence="1">
    <location>
        <begin position="108"/>
        <end position="129"/>
    </location>
</feature>
<dbReference type="KEGG" id="rhom:FRIFI_1065"/>